<evidence type="ECO:0000313" key="7">
    <source>
        <dbReference type="Proteomes" id="UP001526201"/>
    </source>
</evidence>
<dbReference type="Proteomes" id="UP001526201">
    <property type="component" value="Unassembled WGS sequence"/>
</dbReference>
<evidence type="ECO:0000259" key="5">
    <source>
        <dbReference type="Pfam" id="PF00296"/>
    </source>
</evidence>
<dbReference type="PANTHER" id="PTHR42847">
    <property type="entry name" value="ALKANESULFONATE MONOOXYGENASE"/>
    <property type="match status" value="1"/>
</dbReference>
<dbReference type="PANTHER" id="PTHR42847:SF4">
    <property type="entry name" value="ALKANESULFONATE MONOOXYGENASE-RELATED"/>
    <property type="match status" value="1"/>
</dbReference>
<comment type="caution">
    <text evidence="6">The sequence shown here is derived from an EMBL/GenBank/DDBJ whole genome shotgun (WGS) entry which is preliminary data.</text>
</comment>
<evidence type="ECO:0000256" key="1">
    <source>
        <dbReference type="ARBA" id="ARBA00022630"/>
    </source>
</evidence>
<keyword evidence="7" id="KW-1185">Reference proteome</keyword>
<keyword evidence="1" id="KW-0285">Flavoprotein</keyword>
<dbReference type="InterPro" id="IPR011251">
    <property type="entry name" value="Luciferase-like_dom"/>
</dbReference>
<evidence type="ECO:0000256" key="2">
    <source>
        <dbReference type="ARBA" id="ARBA00022643"/>
    </source>
</evidence>
<dbReference type="RefSeq" id="WP_264068356.1">
    <property type="nucleotide sequence ID" value="NZ_JACKTY010000029.1"/>
</dbReference>
<dbReference type="EMBL" id="JACKTY010000029">
    <property type="protein sequence ID" value="MCV7227424.1"/>
    <property type="molecule type" value="Genomic_DNA"/>
</dbReference>
<dbReference type="InterPro" id="IPR050172">
    <property type="entry name" value="SsuD_RutA_monooxygenase"/>
</dbReference>
<dbReference type="InterPro" id="IPR036661">
    <property type="entry name" value="Luciferase-like_sf"/>
</dbReference>
<protein>
    <submittedName>
        <fullName evidence="6">LLM class flavin-dependent oxidoreductase</fullName>
    </submittedName>
</protein>
<proteinExistence type="predicted"/>
<sequence length="308" mass="32804">MRFSISIPQLDDGVFDGAGLRSYLRRAEDLGFEGGWTLEQTVGPGPLIAPMELLAYGAACTERLRLGVAVLITSLHDPLQLASIATAVDRLSHGRLDLGVAPGGGFRQFDAFGVDGATFISSFTEGLELMKAAWSDKPEVTFHGRFRTVDDVTVTPKPVQRPHPPLWFGGHAPKALARAVRLGDAFIGAGSSTIADFADVAAGIRRELEKQDKDPARFTIAKRVYLMVDDDPGRARDRVLAGLNRIYGPRPGNADIAISGTPAQVAGAVAQVIDAGAQMVLLNPIGAGVAEDREQLERLAAEVIPQFG</sequence>
<evidence type="ECO:0000313" key="6">
    <source>
        <dbReference type="EMBL" id="MCV7227424.1"/>
    </source>
</evidence>
<keyword evidence="3" id="KW-0560">Oxidoreductase</keyword>
<gene>
    <name evidence="6" type="ORF">H7J73_15425</name>
</gene>
<name>A0ABT3CD48_9MYCO</name>
<dbReference type="Pfam" id="PF00296">
    <property type="entry name" value="Bac_luciferase"/>
    <property type="match status" value="1"/>
</dbReference>
<evidence type="ECO:0000256" key="4">
    <source>
        <dbReference type="ARBA" id="ARBA00023033"/>
    </source>
</evidence>
<feature type="domain" description="Luciferase-like" evidence="5">
    <location>
        <begin position="15"/>
        <end position="243"/>
    </location>
</feature>
<keyword evidence="4" id="KW-0503">Monooxygenase</keyword>
<organism evidence="6 7">
    <name type="scientific">Mycolicibacterium komossense</name>
    <dbReference type="NCBI Taxonomy" id="1779"/>
    <lineage>
        <taxon>Bacteria</taxon>
        <taxon>Bacillati</taxon>
        <taxon>Actinomycetota</taxon>
        <taxon>Actinomycetes</taxon>
        <taxon>Mycobacteriales</taxon>
        <taxon>Mycobacteriaceae</taxon>
        <taxon>Mycolicibacterium</taxon>
    </lineage>
</organism>
<reference evidence="6 7" key="1">
    <citation type="journal article" date="2022" name="BMC Genomics">
        <title>Comparative genome analysis of mycobacteria focusing on tRNA and non-coding RNA.</title>
        <authorList>
            <person name="Behra P.R.K."/>
            <person name="Pettersson B.M.F."/>
            <person name="Ramesh M."/>
            <person name="Das S."/>
            <person name="Dasgupta S."/>
            <person name="Kirsebom L.A."/>
        </authorList>
    </citation>
    <scope>NUCLEOTIDE SEQUENCE [LARGE SCALE GENOMIC DNA]</scope>
    <source>
        <strain evidence="6 7">DSM 44078</strain>
    </source>
</reference>
<keyword evidence="2" id="KW-0288">FMN</keyword>
<accession>A0ABT3CD48</accession>
<evidence type="ECO:0000256" key="3">
    <source>
        <dbReference type="ARBA" id="ARBA00023002"/>
    </source>
</evidence>
<dbReference type="Gene3D" id="3.20.20.30">
    <property type="entry name" value="Luciferase-like domain"/>
    <property type="match status" value="1"/>
</dbReference>
<dbReference type="SUPFAM" id="SSF51679">
    <property type="entry name" value="Bacterial luciferase-like"/>
    <property type="match status" value="1"/>
</dbReference>